<organism evidence="2 3">
    <name type="scientific">Nostoc linckia z8</name>
    <dbReference type="NCBI Taxonomy" id="1628746"/>
    <lineage>
        <taxon>Bacteria</taxon>
        <taxon>Bacillati</taxon>
        <taxon>Cyanobacteriota</taxon>
        <taxon>Cyanophyceae</taxon>
        <taxon>Nostocales</taxon>
        <taxon>Nostocaceae</taxon>
        <taxon>Nostoc</taxon>
    </lineage>
</organism>
<sequence>MPLPSHRALGLVQQRLDLDHLGFLALAALGTHIARTVVAAAIRSEKSFGLDERSRIDHHVEDALVERLGRDRLGEELGDACIARFQHALLFRVTGEHDDRDIGVRIGPRLADHAGQFQAVEDRHGPVGDDDVRHVVGEGLEAGRAVLRLVDLAGAEAVQKGSHDPAHVRVVVDHQESQPVEVDADHRQQLYRRGVSAPLRLMASGAELFAQDALVQRVTGIVQQDHRAGVVHGHRDGRDVAHLVVVGGGADRALGRFQHLDGHRHPVGQQRPAPAPRPEGRDRGEGEEGGIERQDRPVGREIVGRRAGRGGDEHAVGDELVHPRVPVDADPELRHLRGLAQQRHLVDGERVLPLPMDVHRRHEQRVDHRAFRVPDALDEAVLGIFVHQEPDRAAIHAIDRL</sequence>
<feature type="non-terminal residue" evidence="2">
    <location>
        <position position="401"/>
    </location>
</feature>
<evidence type="ECO:0000256" key="1">
    <source>
        <dbReference type="SAM" id="MobiDB-lite"/>
    </source>
</evidence>
<comment type="caution">
    <text evidence="2">The sequence shown here is derived from an EMBL/GenBank/DDBJ whole genome shotgun (WGS) entry which is preliminary data.</text>
</comment>
<feature type="compositionally biased region" description="Basic and acidic residues" evidence="1">
    <location>
        <begin position="278"/>
        <end position="316"/>
    </location>
</feature>
<accession>A0A9Q6EGK5</accession>
<name>A0A9Q6EGK5_NOSLI</name>
<dbReference type="AntiFam" id="ANF00160">
    <property type="entry name" value="Shadow ORF (opposite NIK1)"/>
</dbReference>
<dbReference type="Proteomes" id="UP000222310">
    <property type="component" value="Unassembled WGS sequence"/>
</dbReference>
<feature type="region of interest" description="Disordered" evidence="1">
    <location>
        <begin position="261"/>
        <end position="316"/>
    </location>
</feature>
<evidence type="ECO:0000313" key="2">
    <source>
        <dbReference type="EMBL" id="PHJ89164.1"/>
    </source>
</evidence>
<dbReference type="EMBL" id="LAHD01000271">
    <property type="protein sequence ID" value="PHJ89164.1"/>
    <property type="molecule type" value="Genomic_DNA"/>
</dbReference>
<proteinExistence type="predicted"/>
<evidence type="ECO:0000313" key="3">
    <source>
        <dbReference type="Proteomes" id="UP000222310"/>
    </source>
</evidence>
<dbReference type="AlphaFoldDB" id="A0A9Q6EGK5"/>
<gene>
    <name evidence="2" type="ORF">VF08_37840</name>
</gene>
<reference evidence="2 3" key="1">
    <citation type="submission" date="2015-02" db="EMBL/GenBank/DDBJ databases">
        <title>Nostoc linckia genome annotation.</title>
        <authorList>
            <person name="Zhou Z."/>
        </authorList>
    </citation>
    <scope>NUCLEOTIDE SEQUENCE [LARGE SCALE GENOMIC DNA]</scope>
    <source>
        <strain evidence="3">z8</strain>
    </source>
</reference>
<protein>
    <submittedName>
        <fullName evidence="2">Uncharacterized protein</fullName>
    </submittedName>
</protein>